<evidence type="ECO:0000313" key="4">
    <source>
        <dbReference type="Proteomes" id="UP000095553"/>
    </source>
</evidence>
<keyword evidence="1" id="KW-1133">Transmembrane helix</keyword>
<gene>
    <name evidence="3" type="ORF">ERS852571_01418</name>
</gene>
<dbReference type="Proteomes" id="UP000095553">
    <property type="component" value="Unassembled WGS sequence"/>
</dbReference>
<dbReference type="EMBL" id="CYXY01000007">
    <property type="protein sequence ID" value="CUM92527.1"/>
    <property type="molecule type" value="Genomic_DNA"/>
</dbReference>
<keyword evidence="1" id="KW-0472">Membrane</keyword>
<sequence length="554" mass="61057">MAEKTEKVGNAKAAVQAAKIIQGAATGGLPGAAIATVSNPRASFALVKKIIIAVTVILMIPTVIASSIPSSIINLISIDQTQDSSSSQVFESKYDEFLTGFQEALSDDLSEDIECREFKANVCVLISYYSIWKDKKIIPISNSKLVSDFKKRIKKADLLRINKKKKTATYRGDDAFAKYLKLSDDEIELGKAQGSVLASIIGIKNDGKVTIDLSSVSDEDGSEYLGVSGAGKTYKLSKSDYETLCKIVAQECSVSYDGALAVVSHMCNMAEYGVPYYRKRGLMGTAKSSWYQAYTSGAYKKRHPANFVKRAVKDAINGKRNIPPYVLEFAAAGSVPKNWRNLEGERYYKRIGDNDYFYNIHDKEKLKKQTKAYEAALSGSGYNGAVVYYNQGDSPWAEHVFKSRYGSNKIRIAGCGPTSMAICISTITGKKVTPIQTCDWGAKQGLYIPGGWHHNCTYKIAKHWGLKCEGLDRNKSKLKKALKQGKMVVAIMGPGHFTLRGHFIVLYSISKDGKKVKVADCGGRARNRYWDIDTVFNESKTCNDAHCPFWAISK</sequence>
<accession>A0A173SRX0</accession>
<dbReference type="RefSeq" id="WP_055072773.1">
    <property type="nucleotide sequence ID" value="NZ_CYXY01000007.1"/>
</dbReference>
<dbReference type="InterPro" id="IPR039564">
    <property type="entry name" value="Peptidase_C39-like"/>
</dbReference>
<evidence type="ECO:0000313" key="3">
    <source>
        <dbReference type="EMBL" id="CUM92527.1"/>
    </source>
</evidence>
<dbReference type="Gene3D" id="3.90.70.10">
    <property type="entry name" value="Cysteine proteinases"/>
    <property type="match status" value="1"/>
</dbReference>
<evidence type="ECO:0000256" key="1">
    <source>
        <dbReference type="SAM" id="Phobius"/>
    </source>
</evidence>
<keyword evidence="1" id="KW-0812">Transmembrane</keyword>
<dbReference type="AlphaFoldDB" id="A0A173SRX0"/>
<evidence type="ECO:0000259" key="2">
    <source>
        <dbReference type="Pfam" id="PF13529"/>
    </source>
</evidence>
<dbReference type="Pfam" id="PF13529">
    <property type="entry name" value="Peptidase_C39_2"/>
    <property type="match status" value="1"/>
</dbReference>
<name>A0A173SRX0_ANAHA</name>
<organism evidence="3 4">
    <name type="scientific">Anaerostipes hadrus</name>
    <dbReference type="NCBI Taxonomy" id="649756"/>
    <lineage>
        <taxon>Bacteria</taxon>
        <taxon>Bacillati</taxon>
        <taxon>Bacillota</taxon>
        <taxon>Clostridia</taxon>
        <taxon>Lachnospirales</taxon>
        <taxon>Lachnospiraceae</taxon>
        <taxon>Anaerostipes</taxon>
    </lineage>
</organism>
<reference evidence="3 4" key="1">
    <citation type="submission" date="2015-09" db="EMBL/GenBank/DDBJ databases">
        <authorList>
            <consortium name="Pathogen Informatics"/>
        </authorList>
    </citation>
    <scope>NUCLEOTIDE SEQUENCE [LARGE SCALE GENOMIC DNA]</scope>
    <source>
        <strain evidence="3 4">2789STDY5834959</strain>
    </source>
</reference>
<feature type="transmembrane region" description="Helical" evidence="1">
    <location>
        <begin position="50"/>
        <end position="68"/>
    </location>
</feature>
<feature type="domain" description="Peptidase C39-like" evidence="2">
    <location>
        <begin position="386"/>
        <end position="520"/>
    </location>
</feature>
<protein>
    <recommendedName>
        <fullName evidence="2">Peptidase C39-like domain-containing protein</fullName>
    </recommendedName>
</protein>
<proteinExistence type="predicted"/>